<protein>
    <submittedName>
        <fullName evidence="1">Uncharacterized protein</fullName>
    </submittedName>
</protein>
<dbReference type="GO" id="GO:0005886">
    <property type="term" value="C:plasma membrane"/>
    <property type="evidence" value="ECO:0007669"/>
    <property type="project" value="UniProtKB-SubCell"/>
</dbReference>
<dbReference type="EMBL" id="CP024962">
    <property type="protein sequence ID" value="ATZ16038.1"/>
    <property type="molecule type" value="Genomic_DNA"/>
</dbReference>
<dbReference type="OrthoDB" id="389219at2"/>
<dbReference type="Proteomes" id="UP000232222">
    <property type="component" value="Chromosome"/>
</dbReference>
<dbReference type="KEGG" id="efr:EFREU_v1c00110"/>
<dbReference type="RefSeq" id="WP_134163642.1">
    <property type="nucleotide sequence ID" value="NZ_CP024962.1"/>
</dbReference>
<dbReference type="GO" id="GO:0140359">
    <property type="term" value="F:ABC-type transporter activity"/>
    <property type="evidence" value="ECO:0007669"/>
    <property type="project" value="InterPro"/>
</dbReference>
<accession>A0A2K8NSB0</accession>
<sequence length="286" mass="32614">MINKKFLVSQLKNLMFVILIIGILMGLVSLLGLSSLSFSGYNRIEKSGSTVSTHLVPGGADLLKYGFFYTSAPILIVVYSLVSVINLFLKENSKGYLESWLTTTMSRATIYWTKFLAYVLGYLIIMFFTFIIQMIFYGALLTDFKLGIGRLLLTELALFLFLFMIIILIWFGATAFNRTSTTVIVVLTLFFFFIVMWVISEIGSLTNNQIMINFKYATIFSLFNDCLIFQEGGEIVNKNPGLIYEYGKLLPIQKMAFVWQLPTMLVIAITFTIPGLYIYKNRSFYI</sequence>
<evidence type="ECO:0000313" key="1">
    <source>
        <dbReference type="EMBL" id="ATZ16038.1"/>
    </source>
</evidence>
<proteinExistence type="predicted"/>
<keyword evidence="2" id="KW-1185">Reference proteome</keyword>
<gene>
    <name evidence="1" type="ORF">EFREU_v1c00110</name>
</gene>
<dbReference type="AlphaFoldDB" id="A0A2K8NSB0"/>
<name>A0A2K8NSB0_9MOLU</name>
<organism evidence="1 2">
    <name type="scientific">Entomoplasma freundtii</name>
    <dbReference type="NCBI Taxonomy" id="74700"/>
    <lineage>
        <taxon>Bacteria</taxon>
        <taxon>Bacillati</taxon>
        <taxon>Mycoplasmatota</taxon>
        <taxon>Mollicutes</taxon>
        <taxon>Entomoplasmatales</taxon>
        <taxon>Entomoplasmataceae</taxon>
        <taxon>Entomoplasma</taxon>
    </lineage>
</organism>
<reference evidence="1 2" key="1">
    <citation type="submission" date="2017-11" db="EMBL/GenBank/DDBJ databases">
        <title>Genome sequence of Entomoplasma freundtii BARC 318 (ATCC 51999).</title>
        <authorList>
            <person name="Lo W.-S."/>
            <person name="Gasparich G.E."/>
            <person name="Kuo C.-H."/>
        </authorList>
    </citation>
    <scope>NUCLEOTIDE SEQUENCE [LARGE SCALE GENOMIC DNA]</scope>
    <source>
        <strain evidence="1 2">BARC 318</strain>
    </source>
</reference>
<evidence type="ECO:0000313" key="2">
    <source>
        <dbReference type="Proteomes" id="UP000232222"/>
    </source>
</evidence>